<keyword evidence="9" id="KW-1185">Reference proteome</keyword>
<dbReference type="PANTHER" id="PTHR10736:SF55">
    <property type="entry name" value="BESTROPHIN-4"/>
    <property type="match status" value="1"/>
</dbReference>
<comment type="caution">
    <text evidence="8">The sequence shown here is derived from an EMBL/GenBank/DDBJ whole genome shotgun (WGS) entry which is preliminary data.</text>
</comment>
<keyword evidence="7" id="KW-0406">Ion transport</keyword>
<keyword evidence="2 7" id="KW-0812">Transmembrane</keyword>
<keyword evidence="7" id="KW-0869">Chloride channel</keyword>
<evidence type="ECO:0000256" key="4">
    <source>
        <dbReference type="ARBA" id="ARBA00023136"/>
    </source>
</evidence>
<evidence type="ECO:0000256" key="3">
    <source>
        <dbReference type="ARBA" id="ARBA00022989"/>
    </source>
</evidence>
<dbReference type="InterPro" id="IPR021134">
    <property type="entry name" value="Bestrophin-like"/>
</dbReference>
<evidence type="ECO:0000313" key="9">
    <source>
        <dbReference type="Proteomes" id="UP000574691"/>
    </source>
</evidence>
<feature type="non-terminal residue" evidence="8">
    <location>
        <position position="1"/>
    </location>
</feature>
<keyword evidence="3 7" id="KW-1133">Transmembrane helix</keyword>
<feature type="transmembrane region" description="Helical" evidence="7">
    <location>
        <begin position="75"/>
        <end position="95"/>
    </location>
</feature>
<protein>
    <recommendedName>
        <fullName evidence="7">Bestrophin homolog</fullName>
    </recommendedName>
</protein>
<sequence length="147" mass="17400">MTISYTLKVPNSRFGGFSKLLFHWKGSTYKLLYKEFIVFVVRYTMLSLVYWQLLTEEQKCLYSKVAQYCNRSTDLIPMSFVLGFYVTLIVNQWWAQYPSIPLPDQLVQGWILWRTLIRCTNLSAVLILRSISIRVLKCFHTMDHVVE</sequence>
<dbReference type="Pfam" id="PF01062">
    <property type="entry name" value="Bestrophin"/>
    <property type="match status" value="1"/>
</dbReference>
<name>A0A7K4SZ69_9CHAR</name>
<keyword evidence="7" id="KW-0813">Transport</keyword>
<accession>A0A7K4SZ69</accession>
<evidence type="ECO:0000256" key="6">
    <source>
        <dbReference type="ARBA" id="ARBA00034769"/>
    </source>
</evidence>
<keyword evidence="7" id="KW-0407">Ion channel</keyword>
<feature type="non-terminal residue" evidence="8">
    <location>
        <position position="147"/>
    </location>
</feature>
<feature type="transmembrane region" description="Helical" evidence="7">
    <location>
        <begin position="107"/>
        <end position="128"/>
    </location>
</feature>
<keyword evidence="7" id="KW-0868">Chloride</keyword>
<keyword evidence="7" id="KW-1003">Cell membrane</keyword>
<evidence type="ECO:0000256" key="1">
    <source>
        <dbReference type="ARBA" id="ARBA00004370"/>
    </source>
</evidence>
<dbReference type="GO" id="GO:0034707">
    <property type="term" value="C:chloride channel complex"/>
    <property type="evidence" value="ECO:0007669"/>
    <property type="project" value="UniProtKB-KW"/>
</dbReference>
<dbReference type="EMBL" id="VYXH01005887">
    <property type="protein sequence ID" value="NWQ91153.1"/>
    <property type="molecule type" value="Genomic_DNA"/>
</dbReference>
<dbReference type="Proteomes" id="UP000574691">
    <property type="component" value="Unassembled WGS sequence"/>
</dbReference>
<dbReference type="InterPro" id="IPR000615">
    <property type="entry name" value="Bestrophin"/>
</dbReference>
<keyword evidence="4 7" id="KW-0472">Membrane</keyword>
<organism evidence="8 9">
    <name type="scientific">Burhinus bistriatus</name>
    <dbReference type="NCBI Taxonomy" id="240201"/>
    <lineage>
        <taxon>Eukaryota</taxon>
        <taxon>Metazoa</taxon>
        <taxon>Chordata</taxon>
        <taxon>Craniata</taxon>
        <taxon>Vertebrata</taxon>
        <taxon>Euteleostomi</taxon>
        <taxon>Archelosauria</taxon>
        <taxon>Archosauria</taxon>
        <taxon>Dinosauria</taxon>
        <taxon>Saurischia</taxon>
        <taxon>Theropoda</taxon>
        <taxon>Coelurosauria</taxon>
        <taxon>Aves</taxon>
        <taxon>Neognathae</taxon>
        <taxon>Neoaves</taxon>
        <taxon>Charadriiformes</taxon>
        <taxon>Burhinidae</taxon>
        <taxon>Burhinus</taxon>
    </lineage>
</organism>
<proteinExistence type="inferred from homology"/>
<reference evidence="8 9" key="1">
    <citation type="submission" date="2019-09" db="EMBL/GenBank/DDBJ databases">
        <title>Bird 10,000 Genomes (B10K) Project - Family phase.</title>
        <authorList>
            <person name="Zhang G."/>
        </authorList>
    </citation>
    <scope>NUCLEOTIDE SEQUENCE [LARGE SCALE GENOMIC DNA]</scope>
    <source>
        <strain evidence="8">B10K-DU-001-64</strain>
        <tissue evidence="8">Muscle</tissue>
    </source>
</reference>
<comment type="catalytic activity">
    <reaction evidence="5">
        <text>chloride(in) = chloride(out)</text>
        <dbReference type="Rhea" id="RHEA:29823"/>
        <dbReference type="ChEBI" id="CHEBI:17996"/>
    </reaction>
</comment>
<dbReference type="PANTHER" id="PTHR10736">
    <property type="entry name" value="BESTROPHIN"/>
    <property type="match status" value="1"/>
</dbReference>
<evidence type="ECO:0000256" key="5">
    <source>
        <dbReference type="ARBA" id="ARBA00024167"/>
    </source>
</evidence>
<evidence type="ECO:0000256" key="2">
    <source>
        <dbReference type="ARBA" id="ARBA00022692"/>
    </source>
</evidence>
<comment type="function">
    <text evidence="7">Forms chloride channels.</text>
</comment>
<dbReference type="AlphaFoldDB" id="A0A7K4SZ69"/>
<evidence type="ECO:0000313" key="8">
    <source>
        <dbReference type="EMBL" id="NWQ91153.1"/>
    </source>
</evidence>
<comment type="similarity">
    <text evidence="6 7">Belongs to the anion channel-forming bestrophin (TC 1.A.46) family. Calcium-sensitive chloride channel subfamily.</text>
</comment>
<dbReference type="GO" id="GO:0005254">
    <property type="term" value="F:chloride channel activity"/>
    <property type="evidence" value="ECO:0007669"/>
    <property type="project" value="UniProtKB-KW"/>
</dbReference>
<comment type="subcellular location">
    <subcellularLocation>
        <location evidence="7">Cell membrane</location>
        <topology evidence="7">Multi-pass membrane protein</topology>
    </subcellularLocation>
    <subcellularLocation>
        <location evidence="1">Membrane</location>
    </subcellularLocation>
</comment>
<feature type="transmembrane region" description="Helical" evidence="7">
    <location>
        <begin position="36"/>
        <end position="54"/>
    </location>
</feature>
<dbReference type="GO" id="GO:0005886">
    <property type="term" value="C:plasma membrane"/>
    <property type="evidence" value="ECO:0007669"/>
    <property type="project" value="UniProtKB-SubCell"/>
</dbReference>
<evidence type="ECO:0000256" key="7">
    <source>
        <dbReference type="RuleBase" id="RU363126"/>
    </source>
</evidence>
<gene>
    <name evidence="8" type="primary">Best4</name>
    <name evidence="8" type="ORF">BURBIS_R05089</name>
</gene>